<dbReference type="InterPro" id="IPR019734">
    <property type="entry name" value="TPR_rpt"/>
</dbReference>
<accession>A0ABW8UBW5</accession>
<keyword evidence="1" id="KW-0677">Repeat</keyword>
<comment type="caution">
    <text evidence="4">The sequence shown here is derived from an EMBL/GenBank/DDBJ whole genome shotgun (WGS) entry which is preliminary data.</text>
</comment>
<dbReference type="Pfam" id="PF13181">
    <property type="entry name" value="TPR_8"/>
    <property type="match status" value="1"/>
</dbReference>
<keyword evidence="2 3" id="KW-0802">TPR repeat</keyword>
<evidence type="ECO:0000256" key="1">
    <source>
        <dbReference type="ARBA" id="ARBA00022737"/>
    </source>
</evidence>
<dbReference type="RefSeq" id="WP_407137352.1">
    <property type="nucleotide sequence ID" value="NZ_JBGQPK010000022.1"/>
</dbReference>
<name>A0ABW8UBW5_9LACO</name>
<dbReference type="PANTHER" id="PTHR45586">
    <property type="entry name" value="TPR REPEAT-CONTAINING PROTEIN PA4667"/>
    <property type="match status" value="1"/>
</dbReference>
<dbReference type="PANTHER" id="PTHR45586:SF15">
    <property type="entry name" value="TPR REPEAT-CONTAINING PROTEIN YPIA"/>
    <property type="match status" value="1"/>
</dbReference>
<evidence type="ECO:0000313" key="4">
    <source>
        <dbReference type="EMBL" id="MFL2029334.1"/>
    </source>
</evidence>
<dbReference type="Pfam" id="PF13432">
    <property type="entry name" value="TPR_16"/>
    <property type="match status" value="3"/>
</dbReference>
<protein>
    <submittedName>
        <fullName evidence="4">Tetratricopeptide repeat protein</fullName>
    </submittedName>
</protein>
<dbReference type="SMART" id="SM00028">
    <property type="entry name" value="TPR"/>
    <property type="match status" value="7"/>
</dbReference>
<gene>
    <name evidence="4" type="ORF">ACEN34_06845</name>
</gene>
<feature type="repeat" description="TPR" evidence="3">
    <location>
        <begin position="204"/>
        <end position="237"/>
    </location>
</feature>
<dbReference type="InterPro" id="IPR011990">
    <property type="entry name" value="TPR-like_helical_dom_sf"/>
</dbReference>
<evidence type="ECO:0000313" key="5">
    <source>
        <dbReference type="Proteomes" id="UP001625389"/>
    </source>
</evidence>
<proteinExistence type="predicted"/>
<dbReference type="InterPro" id="IPR051012">
    <property type="entry name" value="CellSynth/LPSAsmb/PSIAsmb"/>
</dbReference>
<dbReference type="SUPFAM" id="SSF48452">
    <property type="entry name" value="TPR-like"/>
    <property type="match status" value="2"/>
</dbReference>
<dbReference type="Gene3D" id="1.25.40.10">
    <property type="entry name" value="Tetratricopeptide repeat domain"/>
    <property type="match status" value="3"/>
</dbReference>
<reference evidence="4 5" key="1">
    <citation type="submission" date="2024-08" db="EMBL/GenBank/DDBJ databases">
        <authorList>
            <person name="Arias E."/>
        </authorList>
    </citation>
    <scope>NUCLEOTIDE SEQUENCE [LARGE SCALE GENOMIC DNA]</scope>
    <source>
        <strain evidence="4 5">FAM 25317</strain>
    </source>
</reference>
<evidence type="ECO:0000256" key="2">
    <source>
        <dbReference type="ARBA" id="ARBA00022803"/>
    </source>
</evidence>
<organism evidence="4 5">
    <name type="scientific">Loigolactobacillus zhaoyuanensis</name>
    <dbReference type="NCBI Taxonomy" id="2486017"/>
    <lineage>
        <taxon>Bacteria</taxon>
        <taxon>Bacillati</taxon>
        <taxon>Bacillota</taxon>
        <taxon>Bacilli</taxon>
        <taxon>Lactobacillales</taxon>
        <taxon>Lactobacillaceae</taxon>
        <taxon>Loigolactobacillus</taxon>
    </lineage>
</organism>
<dbReference type="PROSITE" id="PS50005">
    <property type="entry name" value="TPR"/>
    <property type="match status" value="1"/>
</dbReference>
<sequence>MSYAKQMLDDLQAGRLEEAKTAFNHALRRDDDETLYSLAEDLYASGFLRQARRTYLQLLKKYPTEDELRTTLADIAISDGKTDEALTYLQEVKPESPAYAESLLVSADLYQQQGLYEVSEQKLLTARRLFPDEPIISFALAEFYFDSGEFQKAIVHYEALVATGETTIAQVNLYQRLGVAYANSGEFEQARDYLAQITEAEMDSNTLFQSGFIALQLKDYTRAIDSFERVVEQDAQYSSVYPYYAEALEADQQLPAALRVVQAGLAVDQYNEVLFDKGAHLALRLEDDATAEQYLQQLLTIDPENMQALIELSNLYVKSARHEENYNLLESALQQGDVDPQAYWNFARSAAELDHAAIARENYLLAYPTFKNEANFLKEIINFFRSMGLRAETLAALQRYVKIVPTDDEMAYLLDDYLADENL</sequence>
<dbReference type="EMBL" id="JBGQPK010000022">
    <property type="protein sequence ID" value="MFL2029334.1"/>
    <property type="molecule type" value="Genomic_DNA"/>
</dbReference>
<evidence type="ECO:0000256" key="3">
    <source>
        <dbReference type="PROSITE-ProRule" id="PRU00339"/>
    </source>
</evidence>
<dbReference type="Proteomes" id="UP001625389">
    <property type="component" value="Unassembled WGS sequence"/>
</dbReference>
<keyword evidence="5" id="KW-1185">Reference proteome</keyword>